<dbReference type="InParanoid" id="A0A136J014"/>
<dbReference type="PANTHER" id="PTHR38797">
    <property type="entry name" value="NUCLEAR PORE COMPLEX PROTEIN NUP85-RELATED"/>
    <property type="match status" value="1"/>
</dbReference>
<dbReference type="AlphaFoldDB" id="A0A136J014"/>
<evidence type="ECO:0000313" key="2">
    <source>
        <dbReference type="Proteomes" id="UP000070501"/>
    </source>
</evidence>
<dbReference type="EMBL" id="KQ964252">
    <property type="protein sequence ID" value="KXJ90547.1"/>
    <property type="molecule type" value="Genomic_DNA"/>
</dbReference>
<dbReference type="OrthoDB" id="3350591at2759"/>
<dbReference type="InterPro" id="IPR022085">
    <property type="entry name" value="OpdG"/>
</dbReference>
<protein>
    <submittedName>
        <fullName evidence="1">Uncharacterized protein</fullName>
    </submittedName>
</protein>
<accession>A0A136J014</accession>
<organism evidence="1 2">
    <name type="scientific">Microdochium bolleyi</name>
    <dbReference type="NCBI Taxonomy" id="196109"/>
    <lineage>
        <taxon>Eukaryota</taxon>
        <taxon>Fungi</taxon>
        <taxon>Dikarya</taxon>
        <taxon>Ascomycota</taxon>
        <taxon>Pezizomycotina</taxon>
        <taxon>Sordariomycetes</taxon>
        <taxon>Xylariomycetidae</taxon>
        <taxon>Xylariales</taxon>
        <taxon>Microdochiaceae</taxon>
        <taxon>Microdochium</taxon>
    </lineage>
</organism>
<dbReference type="PANTHER" id="PTHR38797:SF4">
    <property type="entry name" value="NUCLEAR PORE COMPLEX PROTEIN NUP85"/>
    <property type="match status" value="1"/>
</dbReference>
<dbReference type="Proteomes" id="UP000070501">
    <property type="component" value="Unassembled WGS sequence"/>
</dbReference>
<dbReference type="InterPro" id="IPR053204">
    <property type="entry name" value="Oxopyrrolidines_Biosynth-assoc"/>
</dbReference>
<dbReference type="Pfam" id="PF12311">
    <property type="entry name" value="DUF3632"/>
    <property type="match status" value="1"/>
</dbReference>
<gene>
    <name evidence="1" type="ORF">Micbo1qcDRAFT_234486</name>
</gene>
<keyword evidence="2" id="KW-1185">Reference proteome</keyword>
<name>A0A136J014_9PEZI</name>
<sequence length="276" mass="30993">MSELNFDAAEYPDQPESELIALAMLKATLAFPVSDAQVKGVKLAADIRFCNEEPIADTALLWFLVLDVASCIPPDHPAQASLVNAIHHLRTSEYTAAKDNMEWKDLPSFWMSVREKWDDIGCAASEDPEKDFPTFRNFTSFVARVTTLEYAPWMIILFAELRDTLEEPPAAGIKEDRRIWVVTEWLIHCSPVLYANLSPVSTPDADTARAFRLGSRCVNSGGQFPVFSVQRWEHWKERLSELTSAAEELQLSDESLARIQLALEAMMKAEADAADK</sequence>
<proteinExistence type="predicted"/>
<evidence type="ECO:0000313" key="1">
    <source>
        <dbReference type="EMBL" id="KXJ90547.1"/>
    </source>
</evidence>
<reference evidence="2" key="1">
    <citation type="submission" date="2016-02" db="EMBL/GenBank/DDBJ databases">
        <title>Draft genome sequence of Microdochium bolleyi, a fungal endophyte of beachgrass.</title>
        <authorList>
            <consortium name="DOE Joint Genome Institute"/>
            <person name="David A.S."/>
            <person name="May G."/>
            <person name="Haridas S."/>
            <person name="Lim J."/>
            <person name="Wang M."/>
            <person name="Labutti K."/>
            <person name="Lipzen A."/>
            <person name="Barry K."/>
            <person name="Grigoriev I.V."/>
        </authorList>
    </citation>
    <scope>NUCLEOTIDE SEQUENCE [LARGE SCALE GENOMIC DNA]</scope>
    <source>
        <strain evidence="2">J235TASD1</strain>
    </source>
</reference>